<sequence length="85" mass="9253">MRIEIAPPRCTAEPEVEIAAIDRRIAWVLSHPGTSAWLRTALQAALAEEPVAVVNDVEMLRHLLLPRGTAHAVLAASAQNGRERP</sequence>
<proteinExistence type="predicted"/>
<accession>A0A7X5Y1F9</accession>
<keyword evidence="2" id="KW-1185">Reference proteome</keyword>
<gene>
    <name evidence="1" type="ORF">GGR89_003664</name>
</gene>
<organism evidence="1 2">
    <name type="scientific">Sphingomonas trueperi</name>
    <dbReference type="NCBI Taxonomy" id="53317"/>
    <lineage>
        <taxon>Bacteria</taxon>
        <taxon>Pseudomonadati</taxon>
        <taxon>Pseudomonadota</taxon>
        <taxon>Alphaproteobacteria</taxon>
        <taxon>Sphingomonadales</taxon>
        <taxon>Sphingomonadaceae</taxon>
        <taxon>Sphingomonas</taxon>
    </lineage>
</organism>
<dbReference type="Proteomes" id="UP000531251">
    <property type="component" value="Unassembled WGS sequence"/>
</dbReference>
<dbReference type="RefSeq" id="WP_125974831.1">
    <property type="nucleotide sequence ID" value="NZ_BAAADY010000016.1"/>
</dbReference>
<evidence type="ECO:0000313" key="2">
    <source>
        <dbReference type="Proteomes" id="UP000531251"/>
    </source>
</evidence>
<reference evidence="1 2" key="1">
    <citation type="submission" date="2020-03" db="EMBL/GenBank/DDBJ databases">
        <title>Genomic Encyclopedia of Type Strains, Phase IV (KMG-IV): sequencing the most valuable type-strain genomes for metagenomic binning, comparative biology and taxonomic classification.</title>
        <authorList>
            <person name="Goeker M."/>
        </authorList>
    </citation>
    <scope>NUCLEOTIDE SEQUENCE [LARGE SCALE GENOMIC DNA]</scope>
    <source>
        <strain evidence="1 2">DSM 7225</strain>
    </source>
</reference>
<dbReference type="EMBL" id="JAATJB010000014">
    <property type="protein sequence ID" value="NJB99323.1"/>
    <property type="molecule type" value="Genomic_DNA"/>
</dbReference>
<dbReference type="AlphaFoldDB" id="A0A7X5Y1F9"/>
<protein>
    <submittedName>
        <fullName evidence="1">Putative SOS response-associated peptidase YedK</fullName>
    </submittedName>
</protein>
<evidence type="ECO:0000313" key="1">
    <source>
        <dbReference type="EMBL" id="NJB99323.1"/>
    </source>
</evidence>
<name>A0A7X5Y1F9_9SPHN</name>
<comment type="caution">
    <text evidence="1">The sequence shown here is derived from an EMBL/GenBank/DDBJ whole genome shotgun (WGS) entry which is preliminary data.</text>
</comment>